<dbReference type="KEGG" id="prel:PRELSG_0018900"/>
<reference evidence="1 2" key="1">
    <citation type="submission" date="2015-04" db="EMBL/GenBank/DDBJ databases">
        <authorList>
            <consortium name="Pathogen Informatics"/>
        </authorList>
    </citation>
    <scope>NUCLEOTIDE SEQUENCE [LARGE SCALE GENOMIC DNA]</scope>
    <source>
        <strain evidence="1 2">SGS1</strain>
    </source>
</reference>
<dbReference type="GeneID" id="39734115"/>
<dbReference type="VEuPathDB" id="PlasmoDB:PRELSG_0018900"/>
<evidence type="ECO:0000313" key="1">
    <source>
        <dbReference type="EMBL" id="CRG84125.1"/>
    </source>
</evidence>
<organism evidence="1 2">
    <name type="scientific">Plasmodium relictum</name>
    <dbReference type="NCBI Taxonomy" id="85471"/>
    <lineage>
        <taxon>Eukaryota</taxon>
        <taxon>Sar</taxon>
        <taxon>Alveolata</taxon>
        <taxon>Apicomplexa</taxon>
        <taxon>Aconoidasida</taxon>
        <taxon>Haemosporida</taxon>
        <taxon>Plasmodiidae</taxon>
        <taxon>Plasmodium</taxon>
        <taxon>Plasmodium (Haemamoeba)</taxon>
    </lineage>
</organism>
<dbReference type="EMBL" id="CVMU01000034">
    <property type="protein sequence ID" value="CRG84125.1"/>
    <property type="molecule type" value="Genomic_DNA"/>
</dbReference>
<accession>A0A1J1GJW8</accession>
<dbReference type="AlphaFoldDB" id="A0A1J1GJW8"/>
<protein>
    <submittedName>
        <fullName evidence="1">Uncharacterized protein</fullName>
    </submittedName>
</protein>
<dbReference type="Proteomes" id="UP000220158">
    <property type="component" value="Unassembled WGS sequence"/>
</dbReference>
<sequence length="275" mass="32070">MRSYNMIACKIPETALISRNAIINKRMDNLFRDSNNVSKDYLYESQGNATRELHFSEYHSRKLAQKQNDNIKPVDKHTLSGGIFERVKVRHDDEKYMIINGMYLGMKSELMNSPSLDIFSPEFRTLLWERWTEYSNIRIISLEKKEHIEFDMLEKTPNLHMCVLTLSSSFLKKYLDLRGELSKNFGFFLRYIYILLKYIFDLEGKNSNTIDFNDVLLDGVLGIPNAEFINDNESIIIYLKNASKLPKNKKDRLKNSKVLEALNDLIGSIDISEVS</sequence>
<evidence type="ECO:0000313" key="2">
    <source>
        <dbReference type="Proteomes" id="UP000220158"/>
    </source>
</evidence>
<name>A0A1J1GJW8_PLARL</name>
<gene>
    <name evidence="1" type="ORF">PRELSG_0018900</name>
</gene>
<keyword evidence="2" id="KW-1185">Reference proteome</keyword>
<dbReference type="RefSeq" id="XP_028531048.1">
    <property type="nucleotide sequence ID" value="XM_028677000.1"/>
</dbReference>
<proteinExistence type="predicted"/>